<feature type="transmembrane region" description="Helical" evidence="1">
    <location>
        <begin position="209"/>
        <end position="235"/>
    </location>
</feature>
<dbReference type="EMBL" id="MFAV01000039">
    <property type="protein sequence ID" value="OGD85951.1"/>
    <property type="molecule type" value="Genomic_DNA"/>
</dbReference>
<keyword evidence="1" id="KW-1133">Transmembrane helix</keyword>
<feature type="transmembrane region" description="Helical" evidence="1">
    <location>
        <begin position="70"/>
        <end position="92"/>
    </location>
</feature>
<evidence type="ECO:0000313" key="3">
    <source>
        <dbReference type="Proteomes" id="UP000176628"/>
    </source>
</evidence>
<dbReference type="Proteomes" id="UP000176628">
    <property type="component" value="Unassembled WGS sequence"/>
</dbReference>
<feature type="transmembrane region" description="Helical" evidence="1">
    <location>
        <begin position="361"/>
        <end position="381"/>
    </location>
</feature>
<protein>
    <recommendedName>
        <fullName evidence="4">Membrane protein 6-pyruvoyl-tetrahydropterin synthase-related domain-containing protein</fullName>
    </recommendedName>
</protein>
<feature type="transmembrane region" description="Helical" evidence="1">
    <location>
        <begin position="247"/>
        <end position="266"/>
    </location>
</feature>
<keyword evidence="1" id="KW-0472">Membrane</keyword>
<organism evidence="2 3">
    <name type="scientific">Candidatus Curtissbacteria bacterium RBG_16_39_7</name>
    <dbReference type="NCBI Taxonomy" id="1797707"/>
    <lineage>
        <taxon>Bacteria</taxon>
        <taxon>Candidatus Curtissiibacteriota</taxon>
    </lineage>
</organism>
<feature type="transmembrane region" description="Helical" evidence="1">
    <location>
        <begin position="291"/>
        <end position="311"/>
    </location>
</feature>
<accession>A0A1F5G243</accession>
<feature type="transmembrane region" description="Helical" evidence="1">
    <location>
        <begin position="104"/>
        <end position="125"/>
    </location>
</feature>
<evidence type="ECO:0000313" key="2">
    <source>
        <dbReference type="EMBL" id="OGD85951.1"/>
    </source>
</evidence>
<evidence type="ECO:0008006" key="4">
    <source>
        <dbReference type="Google" id="ProtNLM"/>
    </source>
</evidence>
<proteinExistence type="predicted"/>
<name>A0A1F5G243_9BACT</name>
<comment type="caution">
    <text evidence="2">The sequence shown here is derived from an EMBL/GenBank/DDBJ whole genome shotgun (WGS) entry which is preliminary data.</text>
</comment>
<reference evidence="2 3" key="1">
    <citation type="journal article" date="2016" name="Nat. Commun.">
        <title>Thousands of microbial genomes shed light on interconnected biogeochemical processes in an aquifer system.</title>
        <authorList>
            <person name="Anantharaman K."/>
            <person name="Brown C.T."/>
            <person name="Hug L.A."/>
            <person name="Sharon I."/>
            <person name="Castelle C.J."/>
            <person name="Probst A.J."/>
            <person name="Thomas B.C."/>
            <person name="Singh A."/>
            <person name="Wilkins M.J."/>
            <person name="Karaoz U."/>
            <person name="Brodie E.L."/>
            <person name="Williams K.H."/>
            <person name="Hubbard S.S."/>
            <person name="Banfield J.F."/>
        </authorList>
    </citation>
    <scope>NUCLEOTIDE SEQUENCE [LARGE SCALE GENOMIC DNA]</scope>
</reference>
<feature type="transmembrane region" description="Helical" evidence="1">
    <location>
        <begin position="323"/>
        <end position="341"/>
    </location>
</feature>
<feature type="transmembrane region" description="Helical" evidence="1">
    <location>
        <begin position="12"/>
        <end position="32"/>
    </location>
</feature>
<feature type="transmembrane region" description="Helical" evidence="1">
    <location>
        <begin position="180"/>
        <end position="197"/>
    </location>
</feature>
<feature type="transmembrane region" description="Helical" evidence="1">
    <location>
        <begin position="131"/>
        <end position="151"/>
    </location>
</feature>
<dbReference type="AlphaFoldDB" id="A0A1F5G243"/>
<feature type="transmembrane region" description="Helical" evidence="1">
    <location>
        <begin position="388"/>
        <end position="407"/>
    </location>
</feature>
<evidence type="ECO:0000256" key="1">
    <source>
        <dbReference type="SAM" id="Phobius"/>
    </source>
</evidence>
<keyword evidence="1" id="KW-0812">Transmembrane</keyword>
<feature type="transmembrane region" description="Helical" evidence="1">
    <location>
        <begin position="672"/>
        <end position="693"/>
    </location>
</feature>
<gene>
    <name evidence="2" type="ORF">A2Z23_01785</name>
</gene>
<sequence>MASALKCLKIAEIIFGFIVFPVVIIFLNYRLIWPQLTGEFTQHLGSIEVSYISMAKFISDFWPNSSWQPFWYFGFPMHVFYTPLLPFLEILGKVLFGWSFSHGYRFLTGLSYVLIPAGLYFFGWYLSGRKISGLVAAFVYSFLPSILAFLFSDIRADYLAADLEPRRYTILVRWGEGPHTFALFFVPLAALFFLWALRSGTFKACLLAAVFIVLTALTNAIGLWAIALLALSLALGELVRGVKLGDVFKPTMITALLSIGLAFFWYNPSFLKTFFREGGGAITSFGALGPWGLLGTVLALAVLFFVIKFLFKKANKFFPGLPHSLFWFVFMFLIVYIYYASGEDRIELVPQALRLNTEADMALAIVLGVLASGIVGVFFELKFQFSQVLAWGLYFILGTVILVPIWSRAQDLSSEMPKWAQPLEETGKSLEDTSEYKVAKWAEVNTPQGTRVIAPGNYGFFLNYFVDVPQLRGALYQSSTHRWPDHIYYQLANGKDADVSLAWLKIGNISNLIYTTGGSQEMYKDYKVSWEKFDGILTRVEERGGDIYYQVPLSNPIPAKVVDLAKMTSLKAPFNAIDKEPIFAYLSWMEEKSDRKLEFQKINNNRYSIKGDLKAGEGILVQMTYDPGWIAKENGKNLKIARDSLGFLVIEPQKGGQQEIILNHKITTFSTLASWLVTIFTVIISAVLLFKLWSQKPQILPPKETKEEKKEEL</sequence>